<proteinExistence type="predicted"/>
<dbReference type="AlphaFoldDB" id="A0A1A9N2A2"/>
<dbReference type="InterPro" id="IPR019887">
    <property type="entry name" value="Tscrpt_reg_AsnC/Lrp_C"/>
</dbReference>
<dbReference type="PANTHER" id="PTHR30154:SF34">
    <property type="entry name" value="TRANSCRIPTIONAL REGULATOR AZLB"/>
    <property type="match status" value="1"/>
</dbReference>
<dbReference type="InterPro" id="IPR019888">
    <property type="entry name" value="Tscrpt_reg_AsnC-like"/>
</dbReference>
<reference evidence="7 8" key="1">
    <citation type="submission" date="2016-04" db="EMBL/GenBank/DDBJ databases">
        <title>Reclassification of Paraburkholderia panaciterrae (Farh et al. 2015) Dobritsa &amp; Samadpour 2016 as a later homotypic synonym of Paraburkholderia ginsengiterrae (Farh et al. 2015) Dobritsa &amp; Samadpour 2016.</title>
        <authorList>
            <person name="Dobritsa A.P."/>
            <person name="Kutumbaka K."/>
            <person name="Samadpour M."/>
        </authorList>
    </citation>
    <scope>NUCLEOTIDE SEQUENCE [LARGE SCALE GENOMIC DNA]</scope>
    <source>
        <strain evidence="5 8">DCY85</strain>
        <strain evidence="6 7">DCY85-1</strain>
    </source>
</reference>
<keyword evidence="7" id="KW-1185">Reference proteome</keyword>
<dbReference type="Gene3D" id="1.10.10.10">
    <property type="entry name" value="Winged helix-like DNA-binding domain superfamily/Winged helix DNA-binding domain"/>
    <property type="match status" value="1"/>
</dbReference>
<organism evidence="5 8">
    <name type="scientific">Paraburkholderia ginsengiterrae</name>
    <dbReference type="NCBI Taxonomy" id="1462993"/>
    <lineage>
        <taxon>Bacteria</taxon>
        <taxon>Pseudomonadati</taxon>
        <taxon>Pseudomonadota</taxon>
        <taxon>Betaproteobacteria</taxon>
        <taxon>Burkholderiales</taxon>
        <taxon>Burkholderiaceae</taxon>
        <taxon>Paraburkholderia</taxon>
    </lineage>
</organism>
<dbReference type="InterPro" id="IPR011008">
    <property type="entry name" value="Dimeric_a/b-barrel"/>
</dbReference>
<evidence type="ECO:0000313" key="6">
    <source>
        <dbReference type="EMBL" id="OAJ58614.1"/>
    </source>
</evidence>
<evidence type="ECO:0000313" key="8">
    <source>
        <dbReference type="Proteomes" id="UP000078116"/>
    </source>
</evidence>
<evidence type="ECO:0000313" key="7">
    <source>
        <dbReference type="Proteomes" id="UP000077961"/>
    </source>
</evidence>
<evidence type="ECO:0000256" key="1">
    <source>
        <dbReference type="ARBA" id="ARBA00023015"/>
    </source>
</evidence>
<dbReference type="PANTHER" id="PTHR30154">
    <property type="entry name" value="LEUCINE-RESPONSIVE REGULATORY PROTEIN"/>
    <property type="match status" value="1"/>
</dbReference>
<comment type="caution">
    <text evidence="5">The sequence shown here is derived from an EMBL/GenBank/DDBJ whole genome shotgun (WGS) entry which is preliminary data.</text>
</comment>
<dbReference type="CDD" id="cd00090">
    <property type="entry name" value="HTH_ARSR"/>
    <property type="match status" value="1"/>
</dbReference>
<name>A0A1A9N2A2_9BURK</name>
<dbReference type="InterPro" id="IPR036390">
    <property type="entry name" value="WH_DNA-bd_sf"/>
</dbReference>
<dbReference type="Pfam" id="PF13412">
    <property type="entry name" value="HTH_24"/>
    <property type="match status" value="1"/>
</dbReference>
<evidence type="ECO:0000313" key="5">
    <source>
        <dbReference type="EMBL" id="OAJ56013.1"/>
    </source>
</evidence>
<dbReference type="SUPFAM" id="SSF54909">
    <property type="entry name" value="Dimeric alpha+beta barrel"/>
    <property type="match status" value="1"/>
</dbReference>
<dbReference type="Proteomes" id="UP000078116">
    <property type="component" value="Unassembled WGS sequence"/>
</dbReference>
<dbReference type="EMBL" id="LXJZ01000175">
    <property type="protein sequence ID" value="OAJ58614.1"/>
    <property type="molecule type" value="Genomic_DNA"/>
</dbReference>
<sequence>MEIDGTDRKILRLIQEDGRLTNAEIATRIGLSQPACWKRLKRLEATVVRSYNAALDPQALGLGIFAFVNVMLDNHSEKAMQAFEASVTAMPNVLCCHNISGKYDYLLQIIVPDMESFHRIGIRQIRELGNVKEIYTGFSLKEIKRSPSFPI</sequence>
<dbReference type="Gene3D" id="3.30.70.920">
    <property type="match status" value="1"/>
</dbReference>
<dbReference type="PRINTS" id="PR00033">
    <property type="entry name" value="HTHASNC"/>
</dbReference>
<keyword evidence="3" id="KW-0804">Transcription</keyword>
<evidence type="ECO:0000256" key="2">
    <source>
        <dbReference type="ARBA" id="ARBA00023125"/>
    </source>
</evidence>
<evidence type="ECO:0000256" key="3">
    <source>
        <dbReference type="ARBA" id="ARBA00023163"/>
    </source>
</evidence>
<dbReference type="GO" id="GO:0006355">
    <property type="term" value="P:regulation of DNA-templated transcription"/>
    <property type="evidence" value="ECO:0007669"/>
    <property type="project" value="UniProtKB-ARBA"/>
</dbReference>
<gene>
    <name evidence="6" type="ORF">A6V36_30335</name>
    <name evidence="5" type="ORF">A6V37_32285</name>
</gene>
<evidence type="ECO:0000259" key="4">
    <source>
        <dbReference type="PROSITE" id="PS50956"/>
    </source>
</evidence>
<dbReference type="STRING" id="1462993.A6V36_30335"/>
<dbReference type="Pfam" id="PF01037">
    <property type="entry name" value="AsnC_trans_reg"/>
    <property type="match status" value="1"/>
</dbReference>
<dbReference type="GO" id="GO:0005829">
    <property type="term" value="C:cytosol"/>
    <property type="evidence" value="ECO:0007669"/>
    <property type="project" value="TreeGrafter"/>
</dbReference>
<keyword evidence="2" id="KW-0238">DNA-binding</keyword>
<feature type="domain" description="HTH asnC-type" evidence="4">
    <location>
        <begin position="3"/>
        <end position="63"/>
    </location>
</feature>
<dbReference type="InterPro" id="IPR000485">
    <property type="entry name" value="AsnC-type_HTH_dom"/>
</dbReference>
<dbReference type="GO" id="GO:0043200">
    <property type="term" value="P:response to amino acid"/>
    <property type="evidence" value="ECO:0007669"/>
    <property type="project" value="TreeGrafter"/>
</dbReference>
<dbReference type="SMART" id="SM00344">
    <property type="entry name" value="HTH_ASNC"/>
    <property type="match status" value="1"/>
</dbReference>
<dbReference type="Proteomes" id="UP000077961">
    <property type="component" value="Unassembled WGS sequence"/>
</dbReference>
<dbReference type="InterPro" id="IPR011991">
    <property type="entry name" value="ArsR-like_HTH"/>
</dbReference>
<dbReference type="InterPro" id="IPR036388">
    <property type="entry name" value="WH-like_DNA-bd_sf"/>
</dbReference>
<accession>A0A1A9N2A2</accession>
<protein>
    <submittedName>
        <fullName evidence="5">AsnC family transcriptional regulator</fullName>
    </submittedName>
</protein>
<dbReference type="PROSITE" id="PS50956">
    <property type="entry name" value="HTH_ASNC_2"/>
    <property type="match status" value="1"/>
</dbReference>
<dbReference type="SUPFAM" id="SSF46785">
    <property type="entry name" value="Winged helix' DNA-binding domain"/>
    <property type="match status" value="1"/>
</dbReference>
<keyword evidence="1" id="KW-0805">Transcription regulation</keyword>
<dbReference type="EMBL" id="LXKA01000337">
    <property type="protein sequence ID" value="OAJ56013.1"/>
    <property type="molecule type" value="Genomic_DNA"/>
</dbReference>
<dbReference type="GO" id="GO:0043565">
    <property type="term" value="F:sequence-specific DNA binding"/>
    <property type="evidence" value="ECO:0007669"/>
    <property type="project" value="InterPro"/>
</dbReference>